<comment type="subcellular location">
    <subcellularLocation>
        <location evidence="2">Secreted</location>
    </subcellularLocation>
</comment>
<name>A0AB34FMQ8_9HYPO</name>
<keyword evidence="6 12" id="KW-0378">Hydrolase</keyword>
<evidence type="ECO:0000256" key="12">
    <source>
        <dbReference type="RuleBase" id="RU000489"/>
    </source>
</evidence>
<organism evidence="15 16">
    <name type="scientific">Purpureocillium lavendulum</name>
    <dbReference type="NCBI Taxonomy" id="1247861"/>
    <lineage>
        <taxon>Eukaryota</taxon>
        <taxon>Fungi</taxon>
        <taxon>Dikarya</taxon>
        <taxon>Ascomycota</taxon>
        <taxon>Pezizomycotina</taxon>
        <taxon>Sordariomycetes</taxon>
        <taxon>Hypocreomycetidae</taxon>
        <taxon>Hypocreales</taxon>
        <taxon>Ophiocordycipitaceae</taxon>
        <taxon>Purpureocillium</taxon>
    </lineage>
</organism>
<dbReference type="InterPro" id="IPR001579">
    <property type="entry name" value="Glyco_hydro_18_chit_AS"/>
</dbReference>
<accession>A0AB34FMQ8</accession>
<reference evidence="15" key="1">
    <citation type="submission" date="2023-01" db="EMBL/GenBank/DDBJ databases">
        <title>The growth and conidiation of Purpureocillium lavendulum are regulated by nitrogen source and histone H3K14 acetylation.</title>
        <authorList>
            <person name="Tang P."/>
            <person name="Han J."/>
            <person name="Zhang C."/>
            <person name="Tang P."/>
            <person name="Qi F."/>
            <person name="Zhang K."/>
            <person name="Liang L."/>
        </authorList>
    </citation>
    <scope>NUCLEOTIDE SEQUENCE</scope>
    <source>
        <strain evidence="15">YMF1.00683</strain>
    </source>
</reference>
<evidence type="ECO:0000256" key="5">
    <source>
        <dbReference type="ARBA" id="ARBA00022669"/>
    </source>
</evidence>
<sequence>MAHAVIGVAGVLGYLASTSQDESRAPGPGRLAVYWGAESGSTTLDNVCSDGSYNIVNLAFLNYFFSDGGYPSTAIGDLGGPSAAQRQAGATGLQDGSSLIPALQKCQAAGKLLLLSIGGANSFADVTLDNDAQGEQIADTLWNLFLGGQSALRPFGDIKLDGIDLDNESGNHVGYLAMIRRLRAHFSTDGSKPYYLSAAPQCSFREASQWLDVYREVDMVWVQFYSCGQSNEGFEQAVANWAGGIGGAQLFIGALASTDDDESPGYIDAGALVASIQGVKNMGVGNYAGVMLWDAQLAADNGNFHHQIAGNV</sequence>
<proteinExistence type="inferred from homology"/>
<feature type="domain" description="GH18" evidence="14">
    <location>
        <begin position="29"/>
        <end position="312"/>
    </location>
</feature>
<gene>
    <name evidence="15" type="ORF">O9K51_06159</name>
</gene>
<dbReference type="GO" id="GO:0000272">
    <property type="term" value="P:polysaccharide catabolic process"/>
    <property type="evidence" value="ECO:0007669"/>
    <property type="project" value="UniProtKB-KW"/>
</dbReference>
<keyword evidence="16" id="KW-1185">Reference proteome</keyword>
<dbReference type="PANTHER" id="PTHR45708">
    <property type="entry name" value="ENDOCHITINASE"/>
    <property type="match status" value="1"/>
</dbReference>
<dbReference type="GO" id="GO:0006032">
    <property type="term" value="P:chitin catabolic process"/>
    <property type="evidence" value="ECO:0007669"/>
    <property type="project" value="UniProtKB-KW"/>
</dbReference>
<evidence type="ECO:0000256" key="13">
    <source>
        <dbReference type="RuleBase" id="RU004453"/>
    </source>
</evidence>
<evidence type="ECO:0000256" key="4">
    <source>
        <dbReference type="ARBA" id="ARBA00022525"/>
    </source>
</evidence>
<dbReference type="Gene3D" id="3.20.20.80">
    <property type="entry name" value="Glycosidases"/>
    <property type="match status" value="1"/>
</dbReference>
<dbReference type="EMBL" id="JAQHRD010000005">
    <property type="protein sequence ID" value="KAJ6440369.1"/>
    <property type="molecule type" value="Genomic_DNA"/>
</dbReference>
<dbReference type="SUPFAM" id="SSF51445">
    <property type="entry name" value="(Trans)glycosidases"/>
    <property type="match status" value="1"/>
</dbReference>
<evidence type="ECO:0000256" key="8">
    <source>
        <dbReference type="ARBA" id="ARBA00023026"/>
    </source>
</evidence>
<dbReference type="InterPro" id="IPR001223">
    <property type="entry name" value="Glyco_hydro18_cat"/>
</dbReference>
<evidence type="ECO:0000313" key="16">
    <source>
        <dbReference type="Proteomes" id="UP001163105"/>
    </source>
</evidence>
<evidence type="ECO:0000256" key="9">
    <source>
        <dbReference type="ARBA" id="ARBA00023277"/>
    </source>
</evidence>
<evidence type="ECO:0000256" key="11">
    <source>
        <dbReference type="ARBA" id="ARBA00023326"/>
    </source>
</evidence>
<keyword evidence="8" id="KW-0843">Virulence</keyword>
<keyword evidence="7" id="KW-0146">Chitin degradation</keyword>
<comment type="caution">
    <text evidence="15">The sequence shown here is derived from an EMBL/GenBank/DDBJ whole genome shotgun (WGS) entry which is preliminary data.</text>
</comment>
<keyword evidence="9" id="KW-0119">Carbohydrate metabolism</keyword>
<dbReference type="GO" id="GO:0008061">
    <property type="term" value="F:chitin binding"/>
    <property type="evidence" value="ECO:0007669"/>
    <property type="project" value="UniProtKB-KW"/>
</dbReference>
<evidence type="ECO:0000256" key="3">
    <source>
        <dbReference type="ARBA" id="ARBA00012729"/>
    </source>
</evidence>
<dbReference type="GO" id="GO:0008843">
    <property type="term" value="F:endochitinase activity"/>
    <property type="evidence" value="ECO:0007669"/>
    <property type="project" value="UniProtKB-EC"/>
</dbReference>
<evidence type="ECO:0000313" key="15">
    <source>
        <dbReference type="EMBL" id="KAJ6440369.1"/>
    </source>
</evidence>
<dbReference type="PANTHER" id="PTHR45708:SF49">
    <property type="entry name" value="ENDOCHITINASE"/>
    <property type="match status" value="1"/>
</dbReference>
<dbReference type="PROSITE" id="PS51910">
    <property type="entry name" value="GH18_2"/>
    <property type="match status" value="1"/>
</dbReference>
<dbReference type="InterPro" id="IPR050542">
    <property type="entry name" value="Glycosyl_Hydrlase18_Chitinase"/>
</dbReference>
<dbReference type="InterPro" id="IPR017853">
    <property type="entry name" value="GH"/>
</dbReference>
<evidence type="ECO:0000256" key="7">
    <source>
        <dbReference type="ARBA" id="ARBA00023024"/>
    </source>
</evidence>
<keyword evidence="11" id="KW-0624">Polysaccharide degradation</keyword>
<dbReference type="EC" id="3.2.1.14" evidence="3"/>
<evidence type="ECO:0000256" key="2">
    <source>
        <dbReference type="ARBA" id="ARBA00004613"/>
    </source>
</evidence>
<dbReference type="Proteomes" id="UP001163105">
    <property type="component" value="Unassembled WGS sequence"/>
</dbReference>
<comment type="similarity">
    <text evidence="13">Belongs to the glycosyl hydrolase 18 family.</text>
</comment>
<comment type="catalytic activity">
    <reaction evidence="1">
        <text>Random endo-hydrolysis of N-acetyl-beta-D-glucosaminide (1-&gt;4)-beta-linkages in chitin and chitodextrins.</text>
        <dbReference type="EC" id="3.2.1.14"/>
    </reaction>
</comment>
<keyword evidence="4" id="KW-0964">Secreted</keyword>
<dbReference type="GO" id="GO:0005576">
    <property type="term" value="C:extracellular region"/>
    <property type="evidence" value="ECO:0007669"/>
    <property type="project" value="UniProtKB-SubCell"/>
</dbReference>
<evidence type="ECO:0000259" key="14">
    <source>
        <dbReference type="PROSITE" id="PS51910"/>
    </source>
</evidence>
<keyword evidence="5" id="KW-0147">Chitin-binding</keyword>
<dbReference type="PROSITE" id="PS01095">
    <property type="entry name" value="GH18_1"/>
    <property type="match status" value="1"/>
</dbReference>
<evidence type="ECO:0000256" key="10">
    <source>
        <dbReference type="ARBA" id="ARBA00023295"/>
    </source>
</evidence>
<evidence type="ECO:0000256" key="1">
    <source>
        <dbReference type="ARBA" id="ARBA00000822"/>
    </source>
</evidence>
<protein>
    <recommendedName>
        <fullName evidence="3">chitinase</fullName>
        <ecNumber evidence="3">3.2.1.14</ecNumber>
    </recommendedName>
</protein>
<dbReference type="Pfam" id="PF00704">
    <property type="entry name" value="Glyco_hydro_18"/>
    <property type="match status" value="1"/>
</dbReference>
<dbReference type="AlphaFoldDB" id="A0AB34FMQ8"/>
<evidence type="ECO:0000256" key="6">
    <source>
        <dbReference type="ARBA" id="ARBA00022801"/>
    </source>
</evidence>
<keyword evidence="10 12" id="KW-0326">Glycosidase</keyword>